<accession>A0AAD5T3U2</accession>
<reference evidence="1" key="1">
    <citation type="submission" date="2020-05" db="EMBL/GenBank/DDBJ databases">
        <title>Phylogenomic resolution of chytrid fungi.</title>
        <authorList>
            <person name="Stajich J.E."/>
            <person name="Amses K."/>
            <person name="Simmons R."/>
            <person name="Seto K."/>
            <person name="Myers J."/>
            <person name="Bonds A."/>
            <person name="Quandt C.A."/>
            <person name="Barry K."/>
            <person name="Liu P."/>
            <person name="Grigoriev I."/>
            <person name="Longcore J.E."/>
            <person name="James T.Y."/>
        </authorList>
    </citation>
    <scope>NUCLEOTIDE SEQUENCE</scope>
    <source>
        <strain evidence="1">JEL0513</strain>
    </source>
</reference>
<protein>
    <submittedName>
        <fullName evidence="1">Uncharacterized protein</fullName>
    </submittedName>
</protein>
<sequence>MVRLSLSAVLNPNCEDQVRLLNLSDTERDEFLVRARSISTVLIPDLPQFDSVKSIVRLCRNGNTGNALIEVKYALSLALKDLQNFDSSDKGYTEKVAETKILRVYEQILDLLSIEPNYFQRSSSEPAPSEHEVVDVVRKMISVLSGGHMSARVGELGTRDLPKGTRRKVDLTLATIGTGIQLSHSEFARFSTSQRKCLADQSKIIRLNQTILNKNHSESIVGLQQRGLIGNLIILKHVDNGLYVVNANTEFSLPSKMAEIHTKMPDLIQKLSFFVVTIVLTSNL</sequence>
<organism evidence="1 2">
    <name type="scientific">Physocladia obscura</name>
    <dbReference type="NCBI Taxonomy" id="109957"/>
    <lineage>
        <taxon>Eukaryota</taxon>
        <taxon>Fungi</taxon>
        <taxon>Fungi incertae sedis</taxon>
        <taxon>Chytridiomycota</taxon>
        <taxon>Chytridiomycota incertae sedis</taxon>
        <taxon>Chytridiomycetes</taxon>
        <taxon>Chytridiales</taxon>
        <taxon>Chytriomycetaceae</taxon>
        <taxon>Physocladia</taxon>
    </lineage>
</organism>
<dbReference type="Proteomes" id="UP001211907">
    <property type="component" value="Unassembled WGS sequence"/>
</dbReference>
<name>A0AAD5T3U2_9FUNG</name>
<keyword evidence="2" id="KW-1185">Reference proteome</keyword>
<dbReference type="EMBL" id="JADGJH010000426">
    <property type="protein sequence ID" value="KAJ3129363.1"/>
    <property type="molecule type" value="Genomic_DNA"/>
</dbReference>
<proteinExistence type="predicted"/>
<gene>
    <name evidence="1" type="ORF">HK100_008678</name>
</gene>
<comment type="caution">
    <text evidence="1">The sequence shown here is derived from an EMBL/GenBank/DDBJ whole genome shotgun (WGS) entry which is preliminary data.</text>
</comment>
<evidence type="ECO:0000313" key="2">
    <source>
        <dbReference type="Proteomes" id="UP001211907"/>
    </source>
</evidence>
<evidence type="ECO:0000313" key="1">
    <source>
        <dbReference type="EMBL" id="KAJ3129363.1"/>
    </source>
</evidence>
<dbReference type="AlphaFoldDB" id="A0AAD5T3U2"/>